<evidence type="ECO:0008006" key="4">
    <source>
        <dbReference type="Google" id="ProtNLM"/>
    </source>
</evidence>
<dbReference type="RefSeq" id="WP_114431037.1">
    <property type="nucleotide sequence ID" value="NZ_QPJM01000009.1"/>
</dbReference>
<feature type="signal peptide" evidence="1">
    <location>
        <begin position="1"/>
        <end position="20"/>
    </location>
</feature>
<feature type="chain" id="PRO_5016612332" description="Beta/gamma crystallin" evidence="1">
    <location>
        <begin position="21"/>
        <end position="87"/>
    </location>
</feature>
<accession>A0A368YP67</accession>
<evidence type="ECO:0000256" key="1">
    <source>
        <dbReference type="SAM" id="SignalP"/>
    </source>
</evidence>
<comment type="caution">
    <text evidence="2">The sequence shown here is derived from an EMBL/GenBank/DDBJ whole genome shotgun (WGS) entry which is preliminary data.</text>
</comment>
<sequence length="87" mass="9488">MKKQLLAAMIAGTFASPTFAATTYAIEAAANDETFVINGEVFEAKLYCLGWDRGDQVIFLSGSPLGICVSAELFNITRNDTCRVWCE</sequence>
<gene>
    <name evidence="2" type="ORF">C7476_109202</name>
</gene>
<dbReference type="EMBL" id="QPJM01000009">
    <property type="protein sequence ID" value="RCW82020.1"/>
    <property type="molecule type" value="Genomic_DNA"/>
</dbReference>
<dbReference type="AlphaFoldDB" id="A0A368YP67"/>
<proteinExistence type="predicted"/>
<dbReference type="OrthoDB" id="5661820at2"/>
<evidence type="ECO:0000313" key="3">
    <source>
        <dbReference type="Proteomes" id="UP000253324"/>
    </source>
</evidence>
<name>A0A368YP67_9HYPH</name>
<keyword evidence="1" id="KW-0732">Signal</keyword>
<protein>
    <recommendedName>
        <fullName evidence="4">Beta/gamma crystallin</fullName>
    </recommendedName>
</protein>
<keyword evidence="3" id="KW-1185">Reference proteome</keyword>
<organism evidence="2 3">
    <name type="scientific">Phyllobacterium bourgognense</name>
    <dbReference type="NCBI Taxonomy" id="314236"/>
    <lineage>
        <taxon>Bacteria</taxon>
        <taxon>Pseudomonadati</taxon>
        <taxon>Pseudomonadota</taxon>
        <taxon>Alphaproteobacteria</taxon>
        <taxon>Hyphomicrobiales</taxon>
        <taxon>Phyllobacteriaceae</taxon>
        <taxon>Phyllobacterium</taxon>
    </lineage>
</organism>
<evidence type="ECO:0000313" key="2">
    <source>
        <dbReference type="EMBL" id="RCW82020.1"/>
    </source>
</evidence>
<reference evidence="2 3" key="1">
    <citation type="submission" date="2018-07" db="EMBL/GenBank/DDBJ databases">
        <title>Genomic Encyclopedia of Type Strains, Phase III (KMG-III): the genomes of soil and plant-associated and newly described type strains.</title>
        <authorList>
            <person name="Whitman W."/>
        </authorList>
    </citation>
    <scope>NUCLEOTIDE SEQUENCE [LARGE SCALE GENOMIC DNA]</scope>
    <source>
        <strain evidence="2 3">31-25a</strain>
    </source>
</reference>
<dbReference type="Proteomes" id="UP000253324">
    <property type="component" value="Unassembled WGS sequence"/>
</dbReference>